<accession>A0A8S5MZ98</accession>
<dbReference type="EMBL" id="BK015024">
    <property type="protein sequence ID" value="DAD87678.1"/>
    <property type="molecule type" value="Genomic_DNA"/>
</dbReference>
<evidence type="ECO:0000313" key="1">
    <source>
        <dbReference type="EMBL" id="DAD87678.1"/>
    </source>
</evidence>
<name>A0A8S5MZ98_9CAUD</name>
<protein>
    <submittedName>
        <fullName evidence="1">Uncharacterized protein</fullName>
    </submittedName>
</protein>
<organism evidence="1">
    <name type="scientific">Podoviridae sp. ctyhm34</name>
    <dbReference type="NCBI Taxonomy" id="2826595"/>
    <lineage>
        <taxon>Viruses</taxon>
        <taxon>Duplodnaviria</taxon>
        <taxon>Heunggongvirae</taxon>
        <taxon>Uroviricota</taxon>
        <taxon>Caudoviricetes</taxon>
    </lineage>
</organism>
<proteinExistence type="predicted"/>
<reference evidence="1" key="1">
    <citation type="journal article" date="2021" name="Proc. Natl. Acad. Sci. U.S.A.">
        <title>A Catalog of Tens of Thousands of Viruses from Human Metagenomes Reveals Hidden Associations with Chronic Diseases.</title>
        <authorList>
            <person name="Tisza M.J."/>
            <person name="Buck C.B."/>
        </authorList>
    </citation>
    <scope>NUCLEOTIDE SEQUENCE</scope>
    <source>
        <strain evidence="1">Ctyhm34</strain>
    </source>
</reference>
<sequence>MFKLFKSNAFFLPICDKFRNLNTKFRNFFLYLHPKTISKH</sequence>